<feature type="transmembrane region" description="Helical" evidence="1">
    <location>
        <begin position="43"/>
        <end position="60"/>
    </location>
</feature>
<keyword evidence="1" id="KW-0472">Membrane</keyword>
<organism evidence="3">
    <name type="scientific">uncultured archaeon MedDCM-OCT-S04-C246</name>
    <dbReference type="NCBI Taxonomy" id="743087"/>
    <lineage>
        <taxon>Archaea</taxon>
        <taxon>environmental samples</taxon>
    </lineage>
</organism>
<protein>
    <recommendedName>
        <fullName evidence="2">Phospholipid/glycerol acyltransferase domain-containing protein</fullName>
    </recommendedName>
</protein>
<dbReference type="AlphaFoldDB" id="D6PBD7"/>
<reference evidence="3" key="1">
    <citation type="journal article" date="2010" name="ISME J.">
        <title>Metagenome of the Mediterranean deep chlorophyll maximum studied by direct and fosmid library 454 pyrosequencing.</title>
        <authorList>
            <person name="Ghai R."/>
            <person name="Martin-Cuadrado A.B."/>
            <person name="Molto A.G."/>
            <person name="Heredia I.G."/>
            <person name="Cabrera R."/>
            <person name="Martin J."/>
            <person name="Verdu M."/>
            <person name="Deschamps P."/>
            <person name="Moreira D."/>
            <person name="Lopez-Garcia P."/>
            <person name="Mira A."/>
            <person name="Rodriguez-Valera F."/>
        </authorList>
    </citation>
    <scope>NUCLEOTIDE SEQUENCE</scope>
</reference>
<evidence type="ECO:0000259" key="2">
    <source>
        <dbReference type="Pfam" id="PF01553"/>
    </source>
</evidence>
<evidence type="ECO:0000313" key="3">
    <source>
        <dbReference type="EMBL" id="ADD93038.1"/>
    </source>
</evidence>
<dbReference type="InterPro" id="IPR002123">
    <property type="entry name" value="Plipid/glycerol_acylTrfase"/>
</dbReference>
<proteinExistence type="predicted"/>
<keyword evidence="1" id="KW-0812">Transmembrane</keyword>
<sequence length="208" mass="23158">MEGEPTLPKDIAPELSKSAKKINMRKLESVPWAHDGTHPGSGWFWKFLTTILLIPWAYLFRRKEVEKPFQTDGGRLCVATHVNGLVDPISITMSNPKQRMVTLGRHDLTTSVPVISWIARRIGSQPVIRKAEQMEGIAEAEFAHYLNQRSMLTVAHALSGGYCAIIMPEGIGHQDSQLRHLRTGSMRSAINAASIAKERNIPPPVFSL</sequence>
<keyword evidence="1" id="KW-1133">Transmembrane helix</keyword>
<name>D6PBD7_9ARCH</name>
<dbReference type="EMBL" id="GU942961">
    <property type="protein sequence ID" value="ADD93038.1"/>
    <property type="molecule type" value="Genomic_DNA"/>
</dbReference>
<dbReference type="GO" id="GO:0016746">
    <property type="term" value="F:acyltransferase activity"/>
    <property type="evidence" value="ECO:0007669"/>
    <property type="project" value="InterPro"/>
</dbReference>
<dbReference type="SUPFAM" id="SSF69593">
    <property type="entry name" value="Glycerol-3-phosphate (1)-acyltransferase"/>
    <property type="match status" value="1"/>
</dbReference>
<dbReference type="Pfam" id="PF01553">
    <property type="entry name" value="Acyltransferase"/>
    <property type="match status" value="1"/>
</dbReference>
<accession>D6PBD7</accession>
<feature type="domain" description="Phospholipid/glycerol acyltransferase" evidence="2">
    <location>
        <begin position="67"/>
        <end position="192"/>
    </location>
</feature>
<evidence type="ECO:0000256" key="1">
    <source>
        <dbReference type="SAM" id="Phobius"/>
    </source>
</evidence>